<dbReference type="InterPro" id="IPR011051">
    <property type="entry name" value="RmlC_Cupin_sf"/>
</dbReference>
<dbReference type="InterPro" id="IPR014710">
    <property type="entry name" value="RmlC-like_jellyroll"/>
</dbReference>
<evidence type="ECO:0000259" key="1">
    <source>
        <dbReference type="Pfam" id="PF06172"/>
    </source>
</evidence>
<dbReference type="InterPro" id="IPR039935">
    <property type="entry name" value="YML079W-like"/>
</dbReference>
<accession>A0ABP8KNA6</accession>
<organism evidence="2 3">
    <name type="scientific">Nibrella viscosa</name>
    <dbReference type="NCBI Taxonomy" id="1084524"/>
    <lineage>
        <taxon>Bacteria</taxon>
        <taxon>Pseudomonadati</taxon>
        <taxon>Bacteroidota</taxon>
        <taxon>Cytophagia</taxon>
        <taxon>Cytophagales</taxon>
        <taxon>Spirosomataceae</taxon>
        <taxon>Nibrella</taxon>
    </lineage>
</organism>
<feature type="domain" description="DUF985" evidence="1">
    <location>
        <begin position="6"/>
        <end position="144"/>
    </location>
</feature>
<dbReference type="Gene3D" id="2.60.120.10">
    <property type="entry name" value="Jelly Rolls"/>
    <property type="match status" value="1"/>
</dbReference>
<dbReference type="PANTHER" id="PTHR33387">
    <property type="entry name" value="RMLC-LIKE JELLY ROLL FOLD PROTEIN"/>
    <property type="match status" value="1"/>
</dbReference>
<dbReference type="Proteomes" id="UP001500936">
    <property type="component" value="Unassembled WGS sequence"/>
</dbReference>
<dbReference type="Pfam" id="PF06172">
    <property type="entry name" value="Cupin_5"/>
    <property type="match status" value="1"/>
</dbReference>
<evidence type="ECO:0000313" key="2">
    <source>
        <dbReference type="EMBL" id="GAA4411521.1"/>
    </source>
</evidence>
<reference evidence="3" key="1">
    <citation type="journal article" date="2019" name="Int. J. Syst. Evol. Microbiol.">
        <title>The Global Catalogue of Microorganisms (GCM) 10K type strain sequencing project: providing services to taxonomists for standard genome sequencing and annotation.</title>
        <authorList>
            <consortium name="The Broad Institute Genomics Platform"/>
            <consortium name="The Broad Institute Genome Sequencing Center for Infectious Disease"/>
            <person name="Wu L."/>
            <person name="Ma J."/>
        </authorList>
    </citation>
    <scope>NUCLEOTIDE SEQUENCE [LARGE SCALE GENOMIC DNA]</scope>
    <source>
        <strain evidence="3">JCM 17925</strain>
    </source>
</reference>
<comment type="caution">
    <text evidence="2">The sequence shown here is derived from an EMBL/GenBank/DDBJ whole genome shotgun (WGS) entry which is preliminary data.</text>
</comment>
<dbReference type="SUPFAM" id="SSF51182">
    <property type="entry name" value="RmlC-like cupins"/>
    <property type="match status" value="1"/>
</dbReference>
<sequence>MFTAADWVTRLALQPHPEGGYFTETYRSTETIAQTALPPRFAGDRSVGTAIYFLLESRHYSTLHRIQADEIWHFYTGGPLEVFVIDPVGKLSVIRLGNNPDQGEVFQAVVPAGCWFGAKPAAGTEYALVGCTVAPGFDFADFELGQREILLRAYPQHRAVIEMLTED</sequence>
<proteinExistence type="predicted"/>
<keyword evidence="3" id="KW-1185">Reference proteome</keyword>
<dbReference type="RefSeq" id="WP_345269454.1">
    <property type="nucleotide sequence ID" value="NZ_BAABHB010000008.1"/>
</dbReference>
<dbReference type="InterPro" id="IPR009327">
    <property type="entry name" value="Cupin_DUF985"/>
</dbReference>
<protein>
    <recommendedName>
        <fullName evidence="1">DUF985 domain-containing protein</fullName>
    </recommendedName>
</protein>
<dbReference type="PANTHER" id="PTHR33387:SF3">
    <property type="entry name" value="DUF985 DOMAIN-CONTAINING PROTEIN"/>
    <property type="match status" value="1"/>
</dbReference>
<gene>
    <name evidence="2" type="ORF">GCM10023187_37520</name>
</gene>
<name>A0ABP8KNA6_9BACT</name>
<dbReference type="EMBL" id="BAABHB010000008">
    <property type="protein sequence ID" value="GAA4411521.1"/>
    <property type="molecule type" value="Genomic_DNA"/>
</dbReference>
<evidence type="ECO:0000313" key="3">
    <source>
        <dbReference type="Proteomes" id="UP001500936"/>
    </source>
</evidence>
<dbReference type="CDD" id="cd06121">
    <property type="entry name" value="cupin_YML079wp"/>
    <property type="match status" value="1"/>
</dbReference>